<dbReference type="OrthoDB" id="9811823at2"/>
<evidence type="ECO:0000256" key="7">
    <source>
        <dbReference type="RuleBase" id="RU003792"/>
    </source>
</evidence>
<dbReference type="PANTHER" id="PTHR11142:SF0">
    <property type="entry name" value="TRNA PSEUDOURIDINE SYNTHASE-LIKE 1"/>
    <property type="match status" value="1"/>
</dbReference>
<comment type="subunit">
    <text evidence="4">Homodimer.</text>
</comment>
<dbReference type="InterPro" id="IPR020095">
    <property type="entry name" value="PsdUridine_synth_TruA_C"/>
</dbReference>
<evidence type="ECO:0000256" key="5">
    <source>
        <dbReference type="PIRSR" id="PIRSR001430-1"/>
    </source>
</evidence>
<dbReference type="AlphaFoldDB" id="A0A383U3I9"/>
<dbReference type="GO" id="GO:0160147">
    <property type="term" value="F:tRNA pseudouridine(38-40) synthase activity"/>
    <property type="evidence" value="ECO:0007669"/>
    <property type="project" value="UniProtKB-EC"/>
</dbReference>
<proteinExistence type="inferred from homology"/>
<evidence type="ECO:0000256" key="2">
    <source>
        <dbReference type="ARBA" id="ARBA00022694"/>
    </source>
</evidence>
<accession>A0A383U3I9</accession>
<evidence type="ECO:0000256" key="1">
    <source>
        <dbReference type="ARBA" id="ARBA00009375"/>
    </source>
</evidence>
<dbReference type="EMBL" id="UNSC01000007">
    <property type="protein sequence ID" value="SZD74110.1"/>
    <property type="molecule type" value="Genomic_DNA"/>
</dbReference>
<dbReference type="PIRSF" id="PIRSF001430">
    <property type="entry name" value="tRNA_psdUrid_synth"/>
    <property type="match status" value="1"/>
</dbReference>
<dbReference type="Pfam" id="PF01416">
    <property type="entry name" value="PseudoU_synth_1"/>
    <property type="match status" value="1"/>
</dbReference>
<comment type="similarity">
    <text evidence="1 4 7">Belongs to the tRNA pseudouridine synthase TruA family.</text>
</comment>
<feature type="active site" description="Nucleophile" evidence="4 5">
    <location>
        <position position="51"/>
    </location>
</feature>
<evidence type="ECO:0000313" key="9">
    <source>
        <dbReference type="EMBL" id="SZD74110.1"/>
    </source>
</evidence>
<dbReference type="InterPro" id="IPR001406">
    <property type="entry name" value="PsdUridine_synth_TruA"/>
</dbReference>
<evidence type="ECO:0000256" key="4">
    <source>
        <dbReference type="HAMAP-Rule" id="MF_00171"/>
    </source>
</evidence>
<dbReference type="Gene3D" id="3.30.70.660">
    <property type="entry name" value="Pseudouridine synthase I, catalytic domain, C-terminal subdomain"/>
    <property type="match status" value="1"/>
</dbReference>
<comment type="caution">
    <text evidence="4">Lacks conserved residue(s) required for the propagation of feature annotation.</text>
</comment>
<dbReference type="FunFam" id="3.30.70.580:FF:000001">
    <property type="entry name" value="tRNA pseudouridine synthase A"/>
    <property type="match status" value="1"/>
</dbReference>
<dbReference type="InterPro" id="IPR020097">
    <property type="entry name" value="PsdUridine_synth_TruA_a/b_dom"/>
</dbReference>
<keyword evidence="10" id="KW-1185">Reference proteome</keyword>
<dbReference type="Proteomes" id="UP000262142">
    <property type="component" value="Unassembled WGS sequence"/>
</dbReference>
<dbReference type="RefSeq" id="WP_119059739.1">
    <property type="nucleotide sequence ID" value="NZ_UNSC01000007.1"/>
</dbReference>
<dbReference type="HAMAP" id="MF_00171">
    <property type="entry name" value="TruA"/>
    <property type="match status" value="1"/>
</dbReference>
<feature type="binding site" evidence="4 6">
    <location>
        <position position="109"/>
    </location>
    <ligand>
        <name>substrate</name>
    </ligand>
</feature>
<dbReference type="NCBIfam" id="TIGR00071">
    <property type="entry name" value="hisT_truA"/>
    <property type="match status" value="1"/>
</dbReference>
<gene>
    <name evidence="4 9" type="primary">truA</name>
    <name evidence="9" type="ORF">SAMEA104719789_01568</name>
</gene>
<organism evidence="9 10">
    <name type="scientific">Candidatus Ornithobacterium hominis</name>
    <dbReference type="NCBI Taxonomy" id="2497989"/>
    <lineage>
        <taxon>Bacteria</taxon>
        <taxon>Pseudomonadati</taxon>
        <taxon>Bacteroidota</taxon>
        <taxon>Flavobacteriia</taxon>
        <taxon>Flavobacteriales</taxon>
        <taxon>Weeksellaceae</taxon>
        <taxon>Ornithobacterium</taxon>
    </lineage>
</organism>
<keyword evidence="3 4" id="KW-0413">Isomerase</keyword>
<keyword evidence="2 4" id="KW-0819">tRNA processing</keyword>
<dbReference type="PANTHER" id="PTHR11142">
    <property type="entry name" value="PSEUDOURIDYLATE SYNTHASE"/>
    <property type="match status" value="1"/>
</dbReference>
<dbReference type="SUPFAM" id="SSF55120">
    <property type="entry name" value="Pseudouridine synthase"/>
    <property type="match status" value="1"/>
</dbReference>
<evidence type="ECO:0000259" key="8">
    <source>
        <dbReference type="Pfam" id="PF01416"/>
    </source>
</evidence>
<name>A0A383U3I9_9FLAO</name>
<dbReference type="CDD" id="cd02570">
    <property type="entry name" value="PseudoU_synth_EcTruA"/>
    <property type="match status" value="1"/>
</dbReference>
<dbReference type="Gene3D" id="3.30.70.580">
    <property type="entry name" value="Pseudouridine synthase I, catalytic domain, N-terminal subdomain"/>
    <property type="match status" value="1"/>
</dbReference>
<comment type="catalytic activity">
    <reaction evidence="4 7">
        <text>uridine(38/39/40) in tRNA = pseudouridine(38/39/40) in tRNA</text>
        <dbReference type="Rhea" id="RHEA:22376"/>
        <dbReference type="Rhea" id="RHEA-COMP:10085"/>
        <dbReference type="Rhea" id="RHEA-COMP:10087"/>
        <dbReference type="ChEBI" id="CHEBI:65314"/>
        <dbReference type="ChEBI" id="CHEBI:65315"/>
        <dbReference type="EC" id="5.4.99.12"/>
    </reaction>
</comment>
<comment type="function">
    <text evidence="4">Formation of pseudouridine at positions 38, 39 and 40 in the anticodon stem and loop of transfer RNAs.</text>
</comment>
<protein>
    <recommendedName>
        <fullName evidence="4">tRNA pseudouridine synthase A</fullName>
        <ecNumber evidence="4">5.4.99.12</ecNumber>
    </recommendedName>
    <alternativeName>
        <fullName evidence="4">tRNA pseudouridine(38-40) synthase</fullName>
    </alternativeName>
    <alternativeName>
        <fullName evidence="4">tRNA pseudouridylate synthase I</fullName>
    </alternativeName>
    <alternativeName>
        <fullName evidence="4">tRNA-uridine isomerase I</fullName>
    </alternativeName>
</protein>
<sequence>MRYFIEFSYNGSQYHGYQIQPNCITVQEVLEERLSKLLSQEIKTVGAGRTDAGVHAKQMFAHFDYERNLNRIELIKRLNGFLPQDIAVHQIYVMKEGAHARFDAIKRIYEYQINLAKNPFEYNAGWNIFFKPLEINKMNEAAQSLYGKKDFSSFAKLHTDVKTHICTVERAEWESRGDHLYFTIAADRFLRNMVRAVVGTLVAVGAGEISVEEFKEIINKKDRNEAGASAPAQGLYLAKVEYPKAIYNGKG</sequence>
<dbReference type="InterPro" id="IPR020094">
    <property type="entry name" value="TruA/RsuA/RluB/E/F_N"/>
</dbReference>
<reference evidence="9 10" key="1">
    <citation type="submission" date="2018-09" db="EMBL/GenBank/DDBJ databases">
        <authorList>
            <consortium name="Pathogen Informatics"/>
        </authorList>
    </citation>
    <scope>NUCLEOTIDE SEQUENCE [LARGE SCALE GENOMIC DNA]</scope>
    <source>
        <strain evidence="9 10">OH-22767</strain>
    </source>
</reference>
<evidence type="ECO:0000256" key="3">
    <source>
        <dbReference type="ARBA" id="ARBA00023235"/>
    </source>
</evidence>
<dbReference type="GO" id="GO:0031119">
    <property type="term" value="P:tRNA pseudouridine synthesis"/>
    <property type="evidence" value="ECO:0007669"/>
    <property type="project" value="UniProtKB-UniRule"/>
</dbReference>
<evidence type="ECO:0000256" key="6">
    <source>
        <dbReference type="PIRSR" id="PIRSR001430-2"/>
    </source>
</evidence>
<dbReference type="InterPro" id="IPR020103">
    <property type="entry name" value="PsdUridine_synth_cat_dom_sf"/>
</dbReference>
<dbReference type="GO" id="GO:0003723">
    <property type="term" value="F:RNA binding"/>
    <property type="evidence" value="ECO:0007669"/>
    <property type="project" value="InterPro"/>
</dbReference>
<evidence type="ECO:0000313" key="10">
    <source>
        <dbReference type="Proteomes" id="UP000262142"/>
    </source>
</evidence>
<feature type="domain" description="Pseudouridine synthase I TruA alpha/beta" evidence="8">
    <location>
        <begin position="141"/>
        <end position="243"/>
    </location>
</feature>
<dbReference type="EC" id="5.4.99.12" evidence="4"/>